<keyword evidence="2" id="KW-0812">Transmembrane</keyword>
<accession>A0A2N3N0W9</accession>
<feature type="transmembrane region" description="Helical" evidence="2">
    <location>
        <begin position="343"/>
        <end position="366"/>
    </location>
</feature>
<dbReference type="InParanoid" id="A0A2N3N0W9"/>
<dbReference type="VEuPathDB" id="FungiDB:jhhlp_007899"/>
<dbReference type="SUPFAM" id="SSF89372">
    <property type="entry name" value="Fucose-specific lectin"/>
    <property type="match status" value="1"/>
</dbReference>
<feature type="compositionally biased region" description="Polar residues" evidence="1">
    <location>
        <begin position="495"/>
        <end position="505"/>
    </location>
</feature>
<evidence type="ECO:0000256" key="2">
    <source>
        <dbReference type="SAM" id="Phobius"/>
    </source>
</evidence>
<dbReference type="AlphaFoldDB" id="A0A2N3N0W9"/>
<gene>
    <name evidence="3" type="ORF">jhhlp_007899</name>
</gene>
<dbReference type="Gene3D" id="2.120.10.70">
    <property type="entry name" value="Fucose-specific lectin"/>
    <property type="match status" value="1"/>
</dbReference>
<protein>
    <recommendedName>
        <fullName evidence="5">Fucose-specific lectin</fullName>
    </recommendedName>
</protein>
<evidence type="ECO:0000256" key="1">
    <source>
        <dbReference type="SAM" id="MobiDB-lite"/>
    </source>
</evidence>
<keyword evidence="4" id="KW-1185">Reference proteome</keyword>
<dbReference type="CDD" id="cd12087">
    <property type="entry name" value="TM_EGFR-like"/>
    <property type="match status" value="1"/>
</dbReference>
<dbReference type="OrthoDB" id="4696326at2759"/>
<keyword evidence="2" id="KW-0472">Membrane</keyword>
<keyword evidence="2" id="KW-1133">Transmembrane helix</keyword>
<dbReference type="EMBL" id="NLAX01001139">
    <property type="protein sequence ID" value="PKS06065.1"/>
    <property type="molecule type" value="Genomic_DNA"/>
</dbReference>
<comment type="caution">
    <text evidence="3">The sequence shown here is derived from an EMBL/GenBank/DDBJ whole genome shotgun (WGS) entry which is preliminary data.</text>
</comment>
<reference evidence="3 4" key="1">
    <citation type="journal article" date="2017" name="G3 (Bethesda)">
        <title>First Draft Genome Sequence of the Pathogenic Fungus Lomentospora prolificans (Formerly Scedosporium prolificans).</title>
        <authorList>
            <person name="Luo R."/>
            <person name="Zimin A."/>
            <person name="Workman R."/>
            <person name="Fan Y."/>
            <person name="Pertea G."/>
            <person name="Grossman N."/>
            <person name="Wear M.P."/>
            <person name="Jia B."/>
            <person name="Miller H."/>
            <person name="Casadevall A."/>
            <person name="Timp W."/>
            <person name="Zhang S.X."/>
            <person name="Salzberg S.L."/>
        </authorList>
    </citation>
    <scope>NUCLEOTIDE SEQUENCE [LARGE SCALE GENOMIC DNA]</scope>
    <source>
        <strain evidence="3 4">JHH-5317</strain>
    </source>
</reference>
<organism evidence="3 4">
    <name type="scientific">Lomentospora prolificans</name>
    <dbReference type="NCBI Taxonomy" id="41688"/>
    <lineage>
        <taxon>Eukaryota</taxon>
        <taxon>Fungi</taxon>
        <taxon>Dikarya</taxon>
        <taxon>Ascomycota</taxon>
        <taxon>Pezizomycotina</taxon>
        <taxon>Sordariomycetes</taxon>
        <taxon>Hypocreomycetidae</taxon>
        <taxon>Microascales</taxon>
        <taxon>Microascaceae</taxon>
        <taxon>Lomentospora</taxon>
    </lineage>
</organism>
<evidence type="ECO:0008006" key="5">
    <source>
        <dbReference type="Google" id="ProtNLM"/>
    </source>
</evidence>
<proteinExistence type="predicted"/>
<evidence type="ECO:0000313" key="3">
    <source>
        <dbReference type="EMBL" id="PKS06065.1"/>
    </source>
</evidence>
<name>A0A2N3N0W9_9PEZI</name>
<feature type="region of interest" description="Disordered" evidence="1">
    <location>
        <begin position="458"/>
        <end position="513"/>
    </location>
</feature>
<evidence type="ECO:0000313" key="4">
    <source>
        <dbReference type="Proteomes" id="UP000233524"/>
    </source>
</evidence>
<dbReference type="Proteomes" id="UP000233524">
    <property type="component" value="Unassembled WGS sequence"/>
</dbReference>
<sequence length="513" mass="56007">MTAWWPNTGVQVLVQDPESLDLHYSYCNQGYKVVFPIEEPLKLPVKSKPRNGTALTGAGWWDGKTTWALVWYFDEFNTLAHGRYRCNPDTGKFELEKDDVISDELPSSVKLNKDSGVGAALLGETDGIRVYVHSDQNEIHSLMFTNDRDWRYEKIINPDQGRTNTAMGIGSRTGNSNEITIITPKDDKNMEETKLDPDGVCVSDREPGGSTELVGWDGNPGNIGVAIGQRSRSIYYIGTDRAIHQLDSFPTPQAGTNEEEPIDSGVWRNAASQDEGKWPLADDENANFGFAAWLDTEGGHVRIFYMVEGKLTQAIFEDNTWSSAEPVPTKIKSKNSLSDGGKAGIAVGGFFGVFALAGIVGVIVHFRRRQKRHKEHAAAAIAAATASSSTYYGGSPRPGDMAYGTPQLGQVPCVSGQSYGYGPGSEPKFEAIAVNQKPEELPVHGTYDYAAQLHEMLGEGHLSGSPPPQTEGIQRLRSPFPPQEFQSQSPPPQSAETQILPSTTTDDAHHHGQ</sequence>